<dbReference type="HOGENOM" id="CLU_138818_0_0_1"/>
<protein>
    <recommendedName>
        <fullName evidence="4">DUF834 domain-containing protein</fullName>
    </recommendedName>
</protein>
<feature type="region of interest" description="Disordered" evidence="1">
    <location>
        <begin position="115"/>
        <end position="162"/>
    </location>
</feature>
<reference evidence="2" key="3">
    <citation type="submission" date="2018-05" db="EMBL/GenBank/DDBJ databases">
        <title>OgluRS3 (Oryza glumaepatula Reference Sequence Version 3).</title>
        <authorList>
            <person name="Zhang J."/>
            <person name="Kudrna D."/>
            <person name="Lee S."/>
            <person name="Talag J."/>
            <person name="Welchert J."/>
            <person name="Wing R.A."/>
        </authorList>
    </citation>
    <scope>NUCLEOTIDE SEQUENCE [LARGE SCALE GENOMIC DNA]</scope>
</reference>
<sequence>MFRIRERGRREGERGAGSPVAGRWERRWEMVFPSNTHPGRVVEGGGRERDGRNGVDKSSAPAIREGGGGGLSLVAGEACHGRSERREELSELGLTKKDGALAGYLKGEKAVVQVGLEEEDEERNTAPTGGGEEIGAGSMSQLAQRGDRDTCHTGPTLSERKR</sequence>
<organism evidence="2">
    <name type="scientific">Oryza glumipatula</name>
    <dbReference type="NCBI Taxonomy" id="40148"/>
    <lineage>
        <taxon>Eukaryota</taxon>
        <taxon>Viridiplantae</taxon>
        <taxon>Streptophyta</taxon>
        <taxon>Embryophyta</taxon>
        <taxon>Tracheophyta</taxon>
        <taxon>Spermatophyta</taxon>
        <taxon>Magnoliopsida</taxon>
        <taxon>Liliopsida</taxon>
        <taxon>Poales</taxon>
        <taxon>Poaceae</taxon>
        <taxon>BOP clade</taxon>
        <taxon>Oryzoideae</taxon>
        <taxon>Oryzeae</taxon>
        <taxon>Oryzinae</taxon>
        <taxon>Oryza</taxon>
    </lineage>
</organism>
<dbReference type="Gramene" id="OGLUM01G35810.1">
    <property type="protein sequence ID" value="OGLUM01G35810.1"/>
    <property type="gene ID" value="OGLUM01G35810"/>
</dbReference>
<dbReference type="AlphaFoldDB" id="A0A0D9YF87"/>
<evidence type="ECO:0000256" key="1">
    <source>
        <dbReference type="SAM" id="MobiDB-lite"/>
    </source>
</evidence>
<evidence type="ECO:0000313" key="2">
    <source>
        <dbReference type="EnsemblPlants" id="OGLUM01G35810.1"/>
    </source>
</evidence>
<feature type="region of interest" description="Disordered" evidence="1">
    <location>
        <begin position="35"/>
        <end position="70"/>
    </location>
</feature>
<evidence type="ECO:0000313" key="3">
    <source>
        <dbReference type="Proteomes" id="UP000026961"/>
    </source>
</evidence>
<feature type="region of interest" description="Disordered" evidence="1">
    <location>
        <begin position="1"/>
        <end position="23"/>
    </location>
</feature>
<feature type="compositionally biased region" description="Basic and acidic residues" evidence="1">
    <location>
        <begin position="45"/>
        <end position="55"/>
    </location>
</feature>
<reference evidence="2" key="1">
    <citation type="submission" date="2013-08" db="EMBL/GenBank/DDBJ databases">
        <title>Oryza genome evolution.</title>
        <authorList>
            <person name="Wing R.A."/>
            <person name="Panaud O."/>
            <person name="Oliveira A.C."/>
        </authorList>
    </citation>
    <scope>NUCLEOTIDE SEQUENCE</scope>
</reference>
<keyword evidence="3" id="KW-1185">Reference proteome</keyword>
<proteinExistence type="predicted"/>
<accession>A0A0D9YF87</accession>
<name>A0A0D9YF87_9ORYZ</name>
<feature type="compositionally biased region" description="Basic and acidic residues" evidence="1">
    <location>
        <begin position="1"/>
        <end position="14"/>
    </location>
</feature>
<dbReference type="EnsemblPlants" id="OGLUM01G35810.1">
    <property type="protein sequence ID" value="OGLUM01G35810.1"/>
    <property type="gene ID" value="OGLUM01G35810"/>
</dbReference>
<reference evidence="2" key="2">
    <citation type="submission" date="2015-04" db="UniProtKB">
        <authorList>
            <consortium name="EnsemblPlants"/>
        </authorList>
    </citation>
    <scope>IDENTIFICATION</scope>
</reference>
<dbReference type="Proteomes" id="UP000026961">
    <property type="component" value="Chromosome 1"/>
</dbReference>
<evidence type="ECO:0008006" key="4">
    <source>
        <dbReference type="Google" id="ProtNLM"/>
    </source>
</evidence>